<dbReference type="SUPFAM" id="SSF63829">
    <property type="entry name" value="Calcium-dependent phosphotriesterase"/>
    <property type="match status" value="1"/>
</dbReference>
<dbReference type="Proteomes" id="UP000188145">
    <property type="component" value="Chromosome"/>
</dbReference>
<proteinExistence type="predicted"/>
<feature type="signal peptide" evidence="1">
    <location>
        <begin position="1"/>
        <end position="26"/>
    </location>
</feature>
<evidence type="ECO:0000313" key="3">
    <source>
        <dbReference type="Proteomes" id="UP000188145"/>
    </source>
</evidence>
<evidence type="ECO:0000313" key="2">
    <source>
        <dbReference type="EMBL" id="AQP48391.1"/>
    </source>
</evidence>
<name>A0A1Q2CQK5_9ACTN</name>
<organism evidence="2 3">
    <name type="scientific">Tessaracoccus aquimaris</name>
    <dbReference type="NCBI Taxonomy" id="1332264"/>
    <lineage>
        <taxon>Bacteria</taxon>
        <taxon>Bacillati</taxon>
        <taxon>Actinomycetota</taxon>
        <taxon>Actinomycetes</taxon>
        <taxon>Propionibacteriales</taxon>
        <taxon>Propionibacteriaceae</taxon>
        <taxon>Tessaracoccus</taxon>
    </lineage>
</organism>
<protein>
    <recommendedName>
        <fullName evidence="4">ScyD/ScyE family protein</fullName>
    </recommendedName>
</protein>
<dbReference type="NCBIfam" id="NF033206">
    <property type="entry name" value="ScyE_fam"/>
    <property type="match status" value="1"/>
</dbReference>
<keyword evidence="1" id="KW-0732">Signal</keyword>
<evidence type="ECO:0000256" key="1">
    <source>
        <dbReference type="SAM" id="SignalP"/>
    </source>
</evidence>
<dbReference type="AlphaFoldDB" id="A0A1Q2CQK5"/>
<dbReference type="InterPro" id="IPR011042">
    <property type="entry name" value="6-blade_b-propeller_TolB-like"/>
</dbReference>
<keyword evidence="3" id="KW-1185">Reference proteome</keyword>
<gene>
    <name evidence="2" type="ORF">BW730_13645</name>
</gene>
<sequence length="357" mass="35985">MRRIRALFAAGAAAALIVGAPAPASASPREPVTKVWSSQVAVPFSLAVDGSRVLVADGGPGIIGQLQSNGSIKPLLTGIPGLAGLATRGAWTAYGSSIEDDSEPPIISASGLNIRSPKGTTVYADVHAYETKHNPDGALTYGITDPTSCAAGFTAPGRIDSHVYGVASWRGDWLVADAGANAIFRVTDRGAIRTLAVLPPVPVTLTAESVGALGLGDCAIGDTFYAEAVPTGVAVGRGGDIYVSTLPGFPGESASLGAVWRINPSNGKATMVASGLSGATGLAVSGSKIYVAQLFGPGIALVDHGKVSTFAPLAGSLSVATAPNGTVWASTMDLSGQKPGTIVSISNKRVTVRGHFR</sequence>
<dbReference type="Gene3D" id="2.120.10.30">
    <property type="entry name" value="TolB, C-terminal domain"/>
    <property type="match status" value="1"/>
</dbReference>
<accession>A0A1Q2CQK5</accession>
<feature type="chain" id="PRO_5010308382" description="ScyD/ScyE family protein" evidence="1">
    <location>
        <begin position="27"/>
        <end position="357"/>
    </location>
</feature>
<evidence type="ECO:0008006" key="4">
    <source>
        <dbReference type="Google" id="ProtNLM"/>
    </source>
</evidence>
<dbReference type="InterPro" id="IPR048031">
    <property type="entry name" value="ScyD/ScyE-like"/>
</dbReference>
<dbReference type="STRING" id="1332264.BW730_13645"/>
<dbReference type="EMBL" id="CP019606">
    <property type="protein sequence ID" value="AQP48391.1"/>
    <property type="molecule type" value="Genomic_DNA"/>
</dbReference>
<dbReference type="OrthoDB" id="928769at2"/>
<dbReference type="RefSeq" id="WP_077686724.1">
    <property type="nucleotide sequence ID" value="NZ_CP019606.1"/>
</dbReference>
<dbReference type="KEGG" id="tes:BW730_13645"/>
<reference evidence="3" key="1">
    <citation type="submission" date="2017-02" db="EMBL/GenBank/DDBJ databases">
        <title>Tessaracoccus aquaemaris sp. nov., isolated from the intestine of a Korean rockfish, Sebastes schlegelii, in a marine aquaculture pond.</title>
        <authorList>
            <person name="Tak E.J."/>
            <person name="Bae J.-W."/>
        </authorList>
    </citation>
    <scope>NUCLEOTIDE SEQUENCE [LARGE SCALE GENOMIC DNA]</scope>
    <source>
        <strain evidence="3">NSG39</strain>
    </source>
</reference>